<protein>
    <submittedName>
        <fullName evidence="5">Peptidase E</fullName>
        <ecNumber evidence="5">3.4.13.21</ecNumber>
    </submittedName>
</protein>
<dbReference type="PANTHER" id="PTHR20842:SF0">
    <property type="entry name" value="ALPHA-ASPARTYL DIPEPTIDASE"/>
    <property type="match status" value="1"/>
</dbReference>
<proteinExistence type="inferred from homology"/>
<dbReference type="GO" id="GO:0016805">
    <property type="term" value="F:dipeptidase activity"/>
    <property type="evidence" value="ECO:0007669"/>
    <property type="project" value="UniProtKB-KW"/>
</dbReference>
<dbReference type="PANTHER" id="PTHR20842">
    <property type="entry name" value="PROTEASE S51 ALPHA-ASPARTYL DIPEPTIDASE"/>
    <property type="match status" value="1"/>
</dbReference>
<dbReference type="RefSeq" id="WP_319954114.1">
    <property type="nucleotide sequence ID" value="NZ_JAXAVX010000004.1"/>
</dbReference>
<comment type="similarity">
    <text evidence="1">Belongs to the peptidase S51 family.</text>
</comment>
<evidence type="ECO:0000313" key="6">
    <source>
        <dbReference type="Proteomes" id="UP001277761"/>
    </source>
</evidence>
<keyword evidence="2" id="KW-0645">Protease</keyword>
<comment type="caution">
    <text evidence="5">The sequence shown here is derived from an EMBL/GenBank/DDBJ whole genome shotgun (WGS) entry which is preliminary data.</text>
</comment>
<dbReference type="Gene3D" id="3.40.50.880">
    <property type="match status" value="1"/>
</dbReference>
<dbReference type="Pfam" id="PF03575">
    <property type="entry name" value="Peptidase_S51"/>
    <property type="match status" value="1"/>
</dbReference>
<evidence type="ECO:0000313" key="5">
    <source>
        <dbReference type="EMBL" id="MDX8151959.1"/>
    </source>
</evidence>
<dbReference type="InterPro" id="IPR005320">
    <property type="entry name" value="Peptidase_S51"/>
</dbReference>
<keyword evidence="4" id="KW-0720">Serine protease</keyword>
<accession>A0ABU4VJE2</accession>
<name>A0ABU4VJE2_9ACTN</name>
<dbReference type="Proteomes" id="UP001277761">
    <property type="component" value="Unassembled WGS sequence"/>
</dbReference>
<reference evidence="5 6" key="1">
    <citation type="submission" date="2023-11" db="EMBL/GenBank/DDBJ databases">
        <authorList>
            <person name="Xu M."/>
            <person name="Jiang T."/>
        </authorList>
    </citation>
    <scope>NUCLEOTIDE SEQUENCE [LARGE SCALE GENOMIC DNA]</scope>
    <source>
        <strain evidence="5 6">SD</strain>
    </source>
</reference>
<keyword evidence="3 5" id="KW-0378">Hydrolase</keyword>
<dbReference type="EC" id="3.4.13.21" evidence="5"/>
<dbReference type="SUPFAM" id="SSF52317">
    <property type="entry name" value="Class I glutamine amidotransferase-like"/>
    <property type="match status" value="1"/>
</dbReference>
<evidence type="ECO:0000256" key="2">
    <source>
        <dbReference type="ARBA" id="ARBA00022670"/>
    </source>
</evidence>
<dbReference type="CDD" id="cd03146">
    <property type="entry name" value="GAT1_Peptidase_E"/>
    <property type="match status" value="1"/>
</dbReference>
<organism evidence="5 6">
    <name type="scientific">Patulibacter brassicae</name>
    <dbReference type="NCBI Taxonomy" id="1705717"/>
    <lineage>
        <taxon>Bacteria</taxon>
        <taxon>Bacillati</taxon>
        <taxon>Actinomycetota</taxon>
        <taxon>Thermoleophilia</taxon>
        <taxon>Solirubrobacterales</taxon>
        <taxon>Patulibacteraceae</taxon>
        <taxon>Patulibacter</taxon>
    </lineage>
</organism>
<keyword evidence="5" id="KW-0224">Dipeptidase</keyword>
<keyword evidence="6" id="KW-1185">Reference proteome</keyword>
<dbReference type="InterPro" id="IPR029062">
    <property type="entry name" value="Class_I_gatase-like"/>
</dbReference>
<evidence type="ECO:0000256" key="1">
    <source>
        <dbReference type="ARBA" id="ARBA00006534"/>
    </source>
</evidence>
<gene>
    <name evidence="5" type="ORF">SK069_10175</name>
</gene>
<evidence type="ECO:0000256" key="3">
    <source>
        <dbReference type="ARBA" id="ARBA00022801"/>
    </source>
</evidence>
<sequence>MTDRPPRIVALGGGGFSMEPRNPLMDDFVLELSGAEQPRICFLPTASGDADHYVVRFYRRFGAGRADPSHVSLFRRDRSAGAVEGNLEEHLLSQDVIYVGGGSLLSLLGTWRAHGLDRTLRRAWERGVLLCGLSAGSLCWFADAVTAFHGPSERVRGLGLLPHSNCVHYDGEPERRAAFRELVAGGLRPGYGVEDGAALVFEGTELQEVVTSRRDATAYAVRVGEDGAAHEHRLTARYLGADDPATAAPPAEGLAVAGSAAAAAPALALAEDADGGDAGVRGTVGHPLAGDAGVESAVAA</sequence>
<evidence type="ECO:0000256" key="4">
    <source>
        <dbReference type="ARBA" id="ARBA00022825"/>
    </source>
</evidence>
<dbReference type="EMBL" id="JAXAVX010000004">
    <property type="protein sequence ID" value="MDX8151959.1"/>
    <property type="molecule type" value="Genomic_DNA"/>
</dbReference>